<evidence type="ECO:0000256" key="1">
    <source>
        <dbReference type="SAM" id="Coils"/>
    </source>
</evidence>
<feature type="coiled-coil region" evidence="1">
    <location>
        <begin position="66"/>
        <end position="107"/>
    </location>
</feature>
<feature type="region of interest" description="Disordered" evidence="2">
    <location>
        <begin position="1"/>
        <end position="58"/>
    </location>
</feature>
<dbReference type="EMBL" id="JBFXLT010000108">
    <property type="protein sequence ID" value="KAL2808590.1"/>
    <property type="molecule type" value="Genomic_DNA"/>
</dbReference>
<comment type="caution">
    <text evidence="3">The sequence shown here is derived from an EMBL/GenBank/DDBJ whole genome shotgun (WGS) entry which is preliminary data.</text>
</comment>
<sequence length="408" mass="45929">MMADSIANNSGDTVQIAATPADSIEPNRPPLHNANQVDPKTPVQSDFKSLPPLPTTDSTFDLKTQLKEAEEALEEELSLHHQTRADLQKQQQESDTLRKRLLQTANELNQVMRQNQGSNQLTDDEIIQKARQLRYEINSFVIQYFDHEIKNLKIPQSSYEYFSKYVRGNKVHFETYMRSSTRPALIEAFLWLFLEKEVFGQFRWAPTEASKMMTGMCNFFAPLKSNESDTIPEAQRKFHTWRSHTSTLVVNTMELGGRNALVETVRFMKIEVSNVASALEPFSPSSWHDLQGSLVEIMSRGLMLDEDISKQVASFTWSMEAPKTLPCPFDPGRMELEPSRQMSNGLTVRLVTAPGLDKSGNSFGENFDVTNTLLKMQVSCESPAKETAGEGPRLGSGLISRILGTGRS</sequence>
<gene>
    <name evidence="3" type="ORF">BJX63DRAFT_408778</name>
</gene>
<evidence type="ECO:0000313" key="4">
    <source>
        <dbReference type="Proteomes" id="UP001610334"/>
    </source>
</evidence>
<evidence type="ECO:0000313" key="3">
    <source>
        <dbReference type="EMBL" id="KAL2808590.1"/>
    </source>
</evidence>
<evidence type="ECO:0000256" key="2">
    <source>
        <dbReference type="SAM" id="MobiDB-lite"/>
    </source>
</evidence>
<name>A0ABR4GZU8_9EURO</name>
<reference evidence="3 4" key="1">
    <citation type="submission" date="2024-07" db="EMBL/GenBank/DDBJ databases">
        <title>Section-level genome sequencing and comparative genomics of Aspergillus sections Usti and Cavernicolus.</title>
        <authorList>
            <consortium name="Lawrence Berkeley National Laboratory"/>
            <person name="Nybo J.L."/>
            <person name="Vesth T.C."/>
            <person name="Theobald S."/>
            <person name="Frisvad J.C."/>
            <person name="Larsen T.O."/>
            <person name="Kjaerboelling I."/>
            <person name="Rothschild-Mancinelli K."/>
            <person name="Lyhne E.K."/>
            <person name="Kogle M.E."/>
            <person name="Barry K."/>
            <person name="Clum A."/>
            <person name="Na H."/>
            <person name="Ledsgaard L."/>
            <person name="Lin J."/>
            <person name="Lipzen A."/>
            <person name="Kuo A."/>
            <person name="Riley R."/>
            <person name="Mondo S."/>
            <person name="Labutti K."/>
            <person name="Haridas S."/>
            <person name="Pangalinan J."/>
            <person name="Salamov A.A."/>
            <person name="Simmons B.A."/>
            <person name="Magnuson J.K."/>
            <person name="Chen J."/>
            <person name="Drula E."/>
            <person name="Henrissat B."/>
            <person name="Wiebenga A."/>
            <person name="Lubbers R.J."/>
            <person name="Gomes A.C."/>
            <person name="Makela M.R."/>
            <person name="Stajich J."/>
            <person name="Grigoriev I.V."/>
            <person name="Mortensen U.H."/>
            <person name="De Vries R.P."/>
            <person name="Baker S.E."/>
            <person name="Andersen M.R."/>
        </authorList>
    </citation>
    <scope>NUCLEOTIDE SEQUENCE [LARGE SCALE GENOMIC DNA]</scope>
    <source>
        <strain evidence="3 4">CBS 588.65</strain>
    </source>
</reference>
<dbReference type="Proteomes" id="UP001610334">
    <property type="component" value="Unassembled WGS sequence"/>
</dbReference>
<proteinExistence type="predicted"/>
<accession>A0ABR4GZU8</accession>
<organism evidence="3 4">
    <name type="scientific">Aspergillus granulosus</name>
    <dbReference type="NCBI Taxonomy" id="176169"/>
    <lineage>
        <taxon>Eukaryota</taxon>
        <taxon>Fungi</taxon>
        <taxon>Dikarya</taxon>
        <taxon>Ascomycota</taxon>
        <taxon>Pezizomycotina</taxon>
        <taxon>Eurotiomycetes</taxon>
        <taxon>Eurotiomycetidae</taxon>
        <taxon>Eurotiales</taxon>
        <taxon>Aspergillaceae</taxon>
        <taxon>Aspergillus</taxon>
        <taxon>Aspergillus subgen. Nidulantes</taxon>
    </lineage>
</organism>
<keyword evidence="1" id="KW-0175">Coiled coil</keyword>
<feature type="compositionally biased region" description="Polar residues" evidence="2">
    <location>
        <begin position="1"/>
        <end position="13"/>
    </location>
</feature>
<feature type="compositionally biased region" description="Polar residues" evidence="2">
    <location>
        <begin position="33"/>
        <end position="47"/>
    </location>
</feature>
<keyword evidence="4" id="KW-1185">Reference proteome</keyword>
<protein>
    <submittedName>
        <fullName evidence="3">Uncharacterized protein</fullName>
    </submittedName>
</protein>